<keyword evidence="3" id="KW-0969">Cilium</keyword>
<feature type="transmembrane region" description="Helical" evidence="2">
    <location>
        <begin position="35"/>
        <end position="54"/>
    </location>
</feature>
<reference evidence="3 4" key="1">
    <citation type="submission" date="2023-07" db="EMBL/GenBank/DDBJ databases">
        <title>Sequencing the genomes of 1000 actinobacteria strains.</title>
        <authorList>
            <person name="Klenk H.-P."/>
        </authorList>
    </citation>
    <scope>NUCLEOTIDE SEQUENCE [LARGE SCALE GENOMIC DNA]</scope>
    <source>
        <strain evidence="3 4">DSM 43749</strain>
    </source>
</reference>
<feature type="transmembrane region" description="Helical" evidence="2">
    <location>
        <begin position="119"/>
        <end position="139"/>
    </location>
</feature>
<evidence type="ECO:0000313" key="4">
    <source>
        <dbReference type="Proteomes" id="UP001268819"/>
    </source>
</evidence>
<keyword evidence="2" id="KW-1133">Transmembrane helix</keyword>
<evidence type="ECO:0000256" key="1">
    <source>
        <dbReference type="SAM" id="MobiDB-lite"/>
    </source>
</evidence>
<comment type="caution">
    <text evidence="3">The sequence shown here is derived from an EMBL/GenBank/DDBJ whole genome shotgun (WGS) entry which is preliminary data.</text>
</comment>
<feature type="transmembrane region" description="Helical" evidence="2">
    <location>
        <begin position="93"/>
        <end position="113"/>
    </location>
</feature>
<protein>
    <submittedName>
        <fullName evidence="3">Flagellar biosynthetic protein FliP</fullName>
    </submittedName>
</protein>
<name>A0ABU1PNX9_9PSEU</name>
<evidence type="ECO:0000313" key="3">
    <source>
        <dbReference type="EMBL" id="MDR6592381.1"/>
    </source>
</evidence>
<keyword evidence="3" id="KW-0282">Flagellum</keyword>
<gene>
    <name evidence="3" type="ORF">J2S66_000765</name>
</gene>
<keyword evidence="3" id="KW-0966">Cell projection</keyword>
<proteinExistence type="predicted"/>
<keyword evidence="2" id="KW-0472">Membrane</keyword>
<keyword evidence="2" id="KW-0812">Transmembrane</keyword>
<dbReference type="Proteomes" id="UP001268819">
    <property type="component" value="Unassembled WGS sequence"/>
</dbReference>
<organism evidence="3 4">
    <name type="scientific">Saccharothrix longispora</name>
    <dbReference type="NCBI Taxonomy" id="33920"/>
    <lineage>
        <taxon>Bacteria</taxon>
        <taxon>Bacillati</taxon>
        <taxon>Actinomycetota</taxon>
        <taxon>Actinomycetes</taxon>
        <taxon>Pseudonocardiales</taxon>
        <taxon>Pseudonocardiaceae</taxon>
        <taxon>Saccharothrix</taxon>
    </lineage>
</organism>
<dbReference type="RefSeq" id="WP_310303848.1">
    <property type="nucleotide sequence ID" value="NZ_BAAAXB010000001.1"/>
</dbReference>
<keyword evidence="4" id="KW-1185">Reference proteome</keyword>
<accession>A0ABU1PNX9</accession>
<sequence length="147" mass="15844">MTNPVEDPVEDRSGGAVVDAGGGQRPGGALRFARHFLEMVVAMVVGMVALGPVWSSAWPGLDDVVTAHVLVMATNMSLGMALWMRLRRHAWPGIVEMCAAMYVPFAVLLPFHWGGALSGMALMTAGHVLMVPAMLAAMLRRRHEYTC</sequence>
<feature type="region of interest" description="Disordered" evidence="1">
    <location>
        <begin position="1"/>
        <end position="24"/>
    </location>
</feature>
<dbReference type="EMBL" id="JAVDSG010000001">
    <property type="protein sequence ID" value="MDR6592381.1"/>
    <property type="molecule type" value="Genomic_DNA"/>
</dbReference>
<feature type="transmembrane region" description="Helical" evidence="2">
    <location>
        <begin position="66"/>
        <end position="86"/>
    </location>
</feature>
<evidence type="ECO:0000256" key="2">
    <source>
        <dbReference type="SAM" id="Phobius"/>
    </source>
</evidence>